<comment type="caution">
    <text evidence="1">The sequence shown here is derived from an EMBL/GenBank/DDBJ whole genome shotgun (WGS) entry which is preliminary data.</text>
</comment>
<sequence>MGELTVQWQNHGRNLASKDSLHLEAKLNTLGNDLLEHEESARSQVYIKWQFVHLLPTGQRNDLHREEGRES</sequence>
<reference evidence="1 2" key="1">
    <citation type="journal article" date="2016" name="Front. Microbiol.">
        <title>Single-Cell (Meta-)Genomics of a Dimorphic Candidatus Thiomargarita nelsonii Reveals Genomic Plasticity.</title>
        <authorList>
            <person name="Flood B.E."/>
            <person name="Fliss P."/>
            <person name="Jones D.S."/>
            <person name="Dick G.J."/>
            <person name="Jain S."/>
            <person name="Kaster A.K."/>
            <person name="Winkel M."/>
            <person name="Mussmann M."/>
            <person name="Bailey J."/>
        </authorList>
    </citation>
    <scope>NUCLEOTIDE SEQUENCE [LARGE SCALE GENOMIC DNA]</scope>
    <source>
        <strain evidence="1">Hydrate Ridge</strain>
    </source>
</reference>
<organism evidence="1 2">
    <name type="scientific">Candidatus Thiomargarita nelsonii</name>
    <dbReference type="NCBI Taxonomy" id="1003181"/>
    <lineage>
        <taxon>Bacteria</taxon>
        <taxon>Pseudomonadati</taxon>
        <taxon>Pseudomonadota</taxon>
        <taxon>Gammaproteobacteria</taxon>
        <taxon>Thiotrichales</taxon>
        <taxon>Thiotrichaceae</taxon>
        <taxon>Thiomargarita</taxon>
    </lineage>
</organism>
<dbReference type="EMBL" id="JSZA02000408">
    <property type="protein sequence ID" value="TGN99700.1"/>
    <property type="molecule type" value="Genomic_DNA"/>
</dbReference>
<name>A0A4E0QLU1_9GAMM</name>
<keyword evidence="2" id="KW-1185">Reference proteome</keyword>
<dbReference type="AlphaFoldDB" id="A0A4E0QLU1"/>
<gene>
    <name evidence="1" type="ORF">PN36_35000</name>
</gene>
<evidence type="ECO:0000313" key="1">
    <source>
        <dbReference type="EMBL" id="TGN99700.1"/>
    </source>
</evidence>
<dbReference type="Proteomes" id="UP000030428">
    <property type="component" value="Unassembled WGS sequence"/>
</dbReference>
<proteinExistence type="predicted"/>
<accession>A0A4E0QLU1</accession>
<protein>
    <submittedName>
        <fullName evidence="1">Uncharacterized protein</fullName>
    </submittedName>
</protein>
<evidence type="ECO:0000313" key="2">
    <source>
        <dbReference type="Proteomes" id="UP000030428"/>
    </source>
</evidence>